<dbReference type="Gene3D" id="3.40.50.300">
    <property type="entry name" value="P-loop containing nucleotide triphosphate hydrolases"/>
    <property type="match status" value="3"/>
</dbReference>
<feature type="domain" description="FtsK" evidence="12">
    <location>
        <begin position="999"/>
        <end position="1178"/>
    </location>
</feature>
<dbReference type="RefSeq" id="WP_075729150.1">
    <property type="nucleotide sequence ID" value="NZ_BJNB01000008.1"/>
</dbReference>
<evidence type="ECO:0000256" key="5">
    <source>
        <dbReference type="ARBA" id="ARBA00022741"/>
    </source>
</evidence>
<evidence type="ECO:0000256" key="4">
    <source>
        <dbReference type="ARBA" id="ARBA00022737"/>
    </source>
</evidence>
<feature type="transmembrane region" description="Helical" evidence="11">
    <location>
        <begin position="48"/>
        <end position="68"/>
    </location>
</feature>
<feature type="transmembrane region" description="Helical" evidence="11">
    <location>
        <begin position="75"/>
        <end position="94"/>
    </location>
</feature>
<feature type="domain" description="FtsK" evidence="12">
    <location>
        <begin position="413"/>
        <end position="610"/>
    </location>
</feature>
<feature type="binding site" evidence="9">
    <location>
        <begin position="436"/>
        <end position="443"/>
    </location>
    <ligand>
        <name>ATP</name>
        <dbReference type="ChEBI" id="CHEBI:30616"/>
    </ligand>
</feature>
<evidence type="ECO:0000313" key="16">
    <source>
        <dbReference type="Proteomes" id="UP000315353"/>
    </source>
</evidence>
<keyword evidence="4" id="KW-0677">Repeat</keyword>
<evidence type="ECO:0000256" key="1">
    <source>
        <dbReference type="ARBA" id="ARBA00004651"/>
    </source>
</evidence>
<dbReference type="NCBIfam" id="TIGR03924">
    <property type="entry name" value="T7SS_EccC_a"/>
    <property type="match status" value="1"/>
</dbReference>
<evidence type="ECO:0000313" key="15">
    <source>
        <dbReference type="Proteomes" id="UP000185479"/>
    </source>
</evidence>
<dbReference type="GO" id="GO:0005886">
    <property type="term" value="C:plasma membrane"/>
    <property type="evidence" value="ECO:0007669"/>
    <property type="project" value="UniProtKB-SubCell"/>
</dbReference>
<keyword evidence="6 9" id="KW-0067">ATP-binding</keyword>
<dbReference type="Pfam" id="PF01580">
    <property type="entry name" value="FtsK_SpoIIIE"/>
    <property type="match status" value="2"/>
</dbReference>
<dbReference type="GO" id="GO:0051301">
    <property type="term" value="P:cell division"/>
    <property type="evidence" value="ECO:0007669"/>
    <property type="project" value="UniProtKB-KW"/>
</dbReference>
<keyword evidence="13" id="KW-0132">Cell division</keyword>
<feature type="region of interest" description="Disordered" evidence="10">
    <location>
        <begin position="1"/>
        <end position="37"/>
    </location>
</feature>
<keyword evidence="7 11" id="KW-1133">Transmembrane helix</keyword>
<evidence type="ECO:0000256" key="8">
    <source>
        <dbReference type="ARBA" id="ARBA00023136"/>
    </source>
</evidence>
<evidence type="ECO:0000256" key="10">
    <source>
        <dbReference type="SAM" id="MobiDB-lite"/>
    </source>
</evidence>
<evidence type="ECO:0000256" key="7">
    <source>
        <dbReference type="ARBA" id="ARBA00022989"/>
    </source>
</evidence>
<dbReference type="SMART" id="SM00382">
    <property type="entry name" value="AAA"/>
    <property type="match status" value="3"/>
</dbReference>
<accession>A0A1L7CK50</accession>
<feature type="binding site" evidence="9">
    <location>
        <begin position="774"/>
        <end position="781"/>
    </location>
    <ligand>
        <name>ATP</name>
        <dbReference type="ChEBI" id="CHEBI:30616"/>
    </ligand>
</feature>
<dbReference type="GO" id="GO:0003677">
    <property type="term" value="F:DNA binding"/>
    <property type="evidence" value="ECO:0007669"/>
    <property type="project" value="InterPro"/>
</dbReference>
<evidence type="ECO:0000256" key="6">
    <source>
        <dbReference type="ARBA" id="ARBA00022840"/>
    </source>
</evidence>
<evidence type="ECO:0000259" key="12">
    <source>
        <dbReference type="PROSITE" id="PS50901"/>
    </source>
</evidence>
<dbReference type="SUPFAM" id="SSF52540">
    <property type="entry name" value="P-loop containing nucleoside triphosphate hydrolases"/>
    <property type="match status" value="3"/>
</dbReference>
<dbReference type="Proteomes" id="UP000185479">
    <property type="component" value="Chromosome"/>
</dbReference>
<reference evidence="13 15" key="1">
    <citation type="submission" date="2014-08" db="EMBL/GenBank/DDBJ databases">
        <title>Complete genome sequence of Corynebacterium flavescens OJ8(T)(=DSM 20296(T)), isolated from cheese.</title>
        <authorList>
            <person name="Ruckert C."/>
            <person name="Albersmeier A."/>
            <person name="Winkler A."/>
            <person name="Kalinowski J."/>
        </authorList>
    </citation>
    <scope>NUCLEOTIDE SEQUENCE [LARGE SCALE GENOMIC DNA]</scope>
    <source>
        <strain evidence="13 15">OJ8</strain>
    </source>
</reference>
<name>A0A1L7CK50_CORFL</name>
<reference evidence="14 16" key="2">
    <citation type="submission" date="2019-06" db="EMBL/GenBank/DDBJ databases">
        <title>Whole genome shotgun sequence of Corynebacterium flavescens NBRC 14136.</title>
        <authorList>
            <person name="Hosoyama A."/>
            <person name="Uohara A."/>
            <person name="Ohji S."/>
            <person name="Ichikawa N."/>
        </authorList>
    </citation>
    <scope>NUCLEOTIDE SEQUENCE [LARGE SCALE GENOMIC DNA]</scope>
    <source>
        <strain evidence="14 16">NBRC 14136</strain>
    </source>
</reference>
<evidence type="ECO:0000256" key="9">
    <source>
        <dbReference type="PROSITE-ProRule" id="PRU00289"/>
    </source>
</evidence>
<comment type="subcellular location">
    <subcellularLocation>
        <location evidence="1">Cell membrane</location>
        <topology evidence="1">Multi-pass membrane protein</topology>
    </subcellularLocation>
</comment>
<dbReference type="GO" id="GO:0005524">
    <property type="term" value="F:ATP binding"/>
    <property type="evidence" value="ECO:0007669"/>
    <property type="project" value="UniProtKB-UniRule"/>
</dbReference>
<keyword evidence="3 11" id="KW-0812">Transmembrane</keyword>
<dbReference type="KEGG" id="cfc:CFLV_02405"/>
<dbReference type="GeneID" id="82879573"/>
<dbReference type="PROSITE" id="PS50901">
    <property type="entry name" value="FTSK"/>
    <property type="match status" value="3"/>
</dbReference>
<keyword evidence="15" id="KW-1185">Reference proteome</keyword>
<dbReference type="EMBL" id="BJNB01000008">
    <property type="protein sequence ID" value="GEB97298.1"/>
    <property type="molecule type" value="Genomic_DNA"/>
</dbReference>
<gene>
    <name evidence="14" type="ORF">CFL01nite_07930</name>
    <name evidence="13" type="ORF">CFLV_02405</name>
</gene>
<dbReference type="InterPro" id="IPR023836">
    <property type="entry name" value="EccCa-like_Actinobacteria"/>
</dbReference>
<dbReference type="AlphaFoldDB" id="A0A1L7CK50"/>
<dbReference type="InterPro" id="IPR003593">
    <property type="entry name" value="AAA+_ATPase"/>
</dbReference>
<dbReference type="STRING" id="28028.CFLV_02405"/>
<feature type="compositionally biased region" description="Low complexity" evidence="10">
    <location>
        <begin position="27"/>
        <end position="37"/>
    </location>
</feature>
<feature type="domain" description="FtsK" evidence="12">
    <location>
        <begin position="756"/>
        <end position="922"/>
    </location>
</feature>
<evidence type="ECO:0000256" key="3">
    <source>
        <dbReference type="ARBA" id="ARBA00022692"/>
    </source>
</evidence>
<keyword evidence="13" id="KW-0131">Cell cycle</keyword>
<evidence type="ECO:0000313" key="14">
    <source>
        <dbReference type="EMBL" id="GEB97298.1"/>
    </source>
</evidence>
<sequence length="1215" mass="130585">MLELEDPHVVDPLSRTTRDPAPPLPSSPVEAEPVPEAQRPQPVALIRLLMPLIMVVAMVGMVALLVLSSGEDRQISPMALMFPVMMLASMFMMFNPQSSGEDPNETRRTYLRHLKALREKALDNAAAQRAHEEHRHPATSTLPALIGTRRMWERAPDDADSLEVRVGSGETALVTPIKIPDSGAAEDLDPVCAVSVRQTVRAVSTVTQVPVVLQLRAFRFISLTGARSRDLARAMVLQLVTFHGPETLGIEAIGPGWEWLKWLPHTREPGRARFRLILVEDAASAHSSGILDDPDLTTIIGVDPPVASEFSFRAEDEGICLIADESLSVSTAAGVEDLGCAEEASMGLALLVARAMARFRRPLSATRERGRHGNDLLGLLGYEASEDIHRGDMWRGVQGQSRLRVPIGLDDVGQPVYLDLKESAQGGMGPHGLCVGATGSGKSELLRSLVAALAASHSPEELNFVLVDFKGGATFLGCDVLPHTAAVITNLESEATLVERMQDAISGEMNRRQEFLRAAGNFANVGDYNAARGGAEPMPALVIVIDEFSELLGQHPDFADLFGAVGRLGRSLHIHLLLASQRLEEGRLRGLESHLSYRIGLRTFSAAESRQVLGVPDAYHLPAQPGIGYLKSDAEELTRVQACYVSGPVTRRALPQAPLAQPKGLRVEFFHAWTQSNAGESPRVEIDHSTTVLAAVVSAARNEAATKNLNAHRIWLPPLPHVVELSTAVSPLLATGSVPALNAVVGIIDRPYYQRQDPLLIDLSGEGGHLAVCGGPQSGKSTFLNTVVSALCARHSPEEVRLYVIDCANRLSTLSRLPQVAAVAGKGEAEKTRRIVDEVSGLIRRPEERETFLVIDGWHHFGTAGADFEDLGEVITSMAADGPSARVHLVISTARWTAMRPAIRDLIANRVELRLAEAMDSLIDRKAQQKIPKIPGRGITSAGEHMLIAKTSNQDIAHVAHLHANVPAVPALKMLPTHLSEAPASALGSIAWGIGGPDLEAMVWDPQSCAHLVCVGSSGSGKSTFLATIMQGLSGLDRAVARLVVIDERRAHLGDLDPEMVAAYAATSESAREAIAETVHTLKTRLPGPDVTPQQLIDRSWWEGPDIYVVIDDLDLVSEATLSPLIEVLAHARDVGLHLVIARKSGGIGRALFGGFLTAVRDLQPAVLLFSADRDEGSIFGMKPSTQIPGRGTWSVRGEVLGLVHVAAPLMKGTA</sequence>
<dbReference type="InterPro" id="IPR023837">
    <property type="entry name" value="EccCb-like_Actinobacteria"/>
</dbReference>
<dbReference type="NCBIfam" id="TIGR03925">
    <property type="entry name" value="T7SS_EccC_b"/>
    <property type="match status" value="1"/>
</dbReference>
<keyword evidence="5 9" id="KW-0547">Nucleotide-binding</keyword>
<dbReference type="PANTHER" id="PTHR22683:SF1">
    <property type="entry name" value="TYPE VII SECRETION SYSTEM PROTEIN ESSC"/>
    <property type="match status" value="1"/>
</dbReference>
<dbReference type="InterPro" id="IPR050206">
    <property type="entry name" value="FtsK/SpoIIIE/SftA"/>
</dbReference>
<proteinExistence type="predicted"/>
<keyword evidence="8 11" id="KW-0472">Membrane</keyword>
<evidence type="ECO:0000256" key="2">
    <source>
        <dbReference type="ARBA" id="ARBA00022475"/>
    </source>
</evidence>
<dbReference type="EMBL" id="CP009246">
    <property type="protein sequence ID" value="APT86153.1"/>
    <property type="molecule type" value="Genomic_DNA"/>
</dbReference>
<dbReference type="PANTHER" id="PTHR22683">
    <property type="entry name" value="SPORULATION PROTEIN RELATED"/>
    <property type="match status" value="1"/>
</dbReference>
<dbReference type="Proteomes" id="UP000315353">
    <property type="component" value="Unassembled WGS sequence"/>
</dbReference>
<dbReference type="InterPro" id="IPR027417">
    <property type="entry name" value="P-loop_NTPase"/>
</dbReference>
<organism evidence="13 15">
    <name type="scientific">Corynebacterium flavescens</name>
    <dbReference type="NCBI Taxonomy" id="28028"/>
    <lineage>
        <taxon>Bacteria</taxon>
        <taxon>Bacillati</taxon>
        <taxon>Actinomycetota</taxon>
        <taxon>Actinomycetes</taxon>
        <taxon>Mycobacteriales</taxon>
        <taxon>Corynebacteriaceae</taxon>
        <taxon>Corynebacterium</taxon>
    </lineage>
</organism>
<dbReference type="InterPro" id="IPR002543">
    <property type="entry name" value="FtsK_dom"/>
</dbReference>
<evidence type="ECO:0000313" key="13">
    <source>
        <dbReference type="EMBL" id="APT86153.1"/>
    </source>
</evidence>
<protein>
    <submittedName>
        <fullName evidence="13">Cell division protein FtsK</fullName>
    </submittedName>
    <submittedName>
        <fullName evidence="14">DNA segregation ATPase FtsK/SpoIIIE family protein</fullName>
    </submittedName>
</protein>
<feature type="binding site" evidence="9">
    <location>
        <begin position="1016"/>
        <end position="1023"/>
    </location>
    <ligand>
        <name>ATP</name>
        <dbReference type="ChEBI" id="CHEBI:30616"/>
    </ligand>
</feature>
<dbReference type="OrthoDB" id="9807790at2"/>
<evidence type="ECO:0000256" key="11">
    <source>
        <dbReference type="SAM" id="Phobius"/>
    </source>
</evidence>
<keyword evidence="2" id="KW-1003">Cell membrane</keyword>